<gene>
    <name evidence="2" type="ORF">SAMN05216421_2627</name>
</gene>
<dbReference type="OrthoDB" id="6785873at2"/>
<dbReference type="RefSeq" id="WP_093395510.1">
    <property type="nucleotide sequence ID" value="NZ_LT629736.1"/>
</dbReference>
<organism evidence="2 3">
    <name type="scientific">Halopseudomonas xinjiangensis</name>
    <dbReference type="NCBI Taxonomy" id="487184"/>
    <lineage>
        <taxon>Bacteria</taxon>
        <taxon>Pseudomonadati</taxon>
        <taxon>Pseudomonadota</taxon>
        <taxon>Gammaproteobacteria</taxon>
        <taxon>Pseudomonadales</taxon>
        <taxon>Pseudomonadaceae</taxon>
        <taxon>Halopseudomonas</taxon>
    </lineage>
</organism>
<dbReference type="Pfam" id="PF14559">
    <property type="entry name" value="TPR_19"/>
    <property type="match status" value="1"/>
</dbReference>
<feature type="chain" id="PRO_5009264585" evidence="1">
    <location>
        <begin position="23"/>
        <end position="369"/>
    </location>
</feature>
<dbReference type="SUPFAM" id="SSF48452">
    <property type="entry name" value="TPR-like"/>
    <property type="match status" value="1"/>
</dbReference>
<keyword evidence="1" id="KW-0732">Signal</keyword>
<dbReference type="EMBL" id="LT629736">
    <property type="protein sequence ID" value="SDS98438.1"/>
    <property type="molecule type" value="Genomic_DNA"/>
</dbReference>
<sequence length="369" mass="41117">MTPRILSAGLLSLVVCCGAVQAQQQISRPVFEAIAEAQRLQQAGSQAEARARLEAIRQGLREGSLELALVHQRLGYLAIEQDRPSEAIKWLRLGLNSGALGDQAAAQDRRNLAQLLIGAGQHAEAVRLLEQEQQRGELSTPRKRLLVQAYSELEQYDKAIPLAEQVVAADPQADTVWYRLLAGMNHRLERYRQAERWLKVLVRRQPNQSEHWRQLAGMQSLDERQVEAAATLRLAHEGGISLSDQDLHNLVAVHVQAGAPWQAARLLQALLAENLLRPSAERQRLLAQLWSQARDRERAEAAWSALAGKSGASSDWLQLARLQLEKQQWSALLGTLERAEAGASAEQLATIRQWRDYVEAVRAEEGANQ</sequence>
<accession>A0A1H1WM95</accession>
<feature type="signal peptide" evidence="1">
    <location>
        <begin position="1"/>
        <end position="22"/>
    </location>
</feature>
<reference evidence="3" key="1">
    <citation type="submission" date="2016-10" db="EMBL/GenBank/DDBJ databases">
        <authorList>
            <person name="Varghese N."/>
            <person name="Submissions S."/>
        </authorList>
    </citation>
    <scope>NUCLEOTIDE SEQUENCE [LARGE SCALE GENOMIC DNA]</scope>
    <source>
        <strain evidence="3">NRRL B-51270</strain>
    </source>
</reference>
<dbReference type="AlphaFoldDB" id="A0A1H1WM95"/>
<dbReference type="InterPro" id="IPR011990">
    <property type="entry name" value="TPR-like_helical_dom_sf"/>
</dbReference>
<protein>
    <submittedName>
        <fullName evidence="2">Tetratricopeptide repeat-containing protein</fullName>
    </submittedName>
</protein>
<keyword evidence="3" id="KW-1185">Reference proteome</keyword>
<evidence type="ECO:0000313" key="2">
    <source>
        <dbReference type="EMBL" id="SDS98438.1"/>
    </source>
</evidence>
<dbReference type="Proteomes" id="UP000243207">
    <property type="component" value="Chromosome I"/>
</dbReference>
<evidence type="ECO:0000313" key="3">
    <source>
        <dbReference type="Proteomes" id="UP000243207"/>
    </source>
</evidence>
<proteinExistence type="predicted"/>
<dbReference type="STRING" id="487184.SAMN05216421_2627"/>
<name>A0A1H1WM95_9GAMM</name>
<dbReference type="Gene3D" id="1.25.40.10">
    <property type="entry name" value="Tetratricopeptide repeat domain"/>
    <property type="match status" value="1"/>
</dbReference>
<evidence type="ECO:0000256" key="1">
    <source>
        <dbReference type="SAM" id="SignalP"/>
    </source>
</evidence>